<keyword evidence="2" id="KW-1185">Reference proteome</keyword>
<accession>A0A0D9SAM1</accession>
<dbReference type="eggNOG" id="ENOG502TJAX">
    <property type="taxonomic scope" value="Eukaryota"/>
</dbReference>
<organism evidence="1 2">
    <name type="scientific">Chlorocebus sabaeus</name>
    <name type="common">Green monkey</name>
    <name type="synonym">Simia sabaea</name>
    <dbReference type="NCBI Taxonomy" id="60711"/>
    <lineage>
        <taxon>Eukaryota</taxon>
        <taxon>Metazoa</taxon>
        <taxon>Chordata</taxon>
        <taxon>Craniata</taxon>
        <taxon>Vertebrata</taxon>
        <taxon>Euteleostomi</taxon>
        <taxon>Mammalia</taxon>
        <taxon>Eutheria</taxon>
        <taxon>Euarchontoglires</taxon>
        <taxon>Primates</taxon>
        <taxon>Haplorrhini</taxon>
        <taxon>Catarrhini</taxon>
        <taxon>Cercopithecidae</taxon>
        <taxon>Cercopithecinae</taxon>
        <taxon>Chlorocebus</taxon>
    </lineage>
</organism>
<sequence>VGMWGRGLVRAWGSVCHYSGISTPHSWTNSPSLGVGAPVILRRGLCPLFSSFLLLLSRLRASSSKLPSVLLTTTLTLTSLPQLYSPLLILLG</sequence>
<reference evidence="1" key="2">
    <citation type="submission" date="2025-08" db="UniProtKB">
        <authorList>
            <consortium name="Ensembl"/>
        </authorList>
    </citation>
    <scope>IDENTIFICATION</scope>
</reference>
<proteinExistence type="predicted"/>
<reference evidence="1 2" key="1">
    <citation type="submission" date="2014-03" db="EMBL/GenBank/DDBJ databases">
        <authorList>
            <person name="Warren W."/>
            <person name="Wilson R.K."/>
        </authorList>
    </citation>
    <scope>NUCLEOTIDE SEQUENCE</scope>
</reference>
<evidence type="ECO:0000313" key="2">
    <source>
        <dbReference type="Proteomes" id="UP000029965"/>
    </source>
</evidence>
<name>A0A0D9SAM1_CHLSB</name>
<dbReference type="AlphaFoldDB" id="A0A0D9SAM1"/>
<protein>
    <submittedName>
        <fullName evidence="1">Uncharacterized protein</fullName>
    </submittedName>
</protein>
<dbReference type="Proteomes" id="UP000029965">
    <property type="component" value="Chromosome 20"/>
</dbReference>
<reference evidence="1" key="3">
    <citation type="submission" date="2025-09" db="UniProtKB">
        <authorList>
            <consortium name="Ensembl"/>
        </authorList>
    </citation>
    <scope>IDENTIFICATION</scope>
</reference>
<dbReference type="EMBL" id="AQIB01138721">
    <property type="status" value="NOT_ANNOTATED_CDS"/>
    <property type="molecule type" value="Genomic_DNA"/>
</dbReference>
<dbReference type="Ensembl" id="ENSCSAT00000018454.1">
    <property type="protein sequence ID" value="ENSCSAP00000017910.1"/>
    <property type="gene ID" value="ENSCSAG00000000081.1"/>
</dbReference>
<dbReference type="Bgee" id="ENSCSAG00000000081">
    <property type="expression patterns" value="Expressed in blood"/>
</dbReference>
<evidence type="ECO:0000313" key="1">
    <source>
        <dbReference type="Ensembl" id="ENSCSAP00000017910.1"/>
    </source>
</evidence>